<organism evidence="1 2">
    <name type="scientific">Crotalaria pallida</name>
    <name type="common">Smooth rattlebox</name>
    <name type="synonym">Crotalaria striata</name>
    <dbReference type="NCBI Taxonomy" id="3830"/>
    <lineage>
        <taxon>Eukaryota</taxon>
        <taxon>Viridiplantae</taxon>
        <taxon>Streptophyta</taxon>
        <taxon>Embryophyta</taxon>
        <taxon>Tracheophyta</taxon>
        <taxon>Spermatophyta</taxon>
        <taxon>Magnoliopsida</taxon>
        <taxon>eudicotyledons</taxon>
        <taxon>Gunneridae</taxon>
        <taxon>Pentapetalae</taxon>
        <taxon>rosids</taxon>
        <taxon>fabids</taxon>
        <taxon>Fabales</taxon>
        <taxon>Fabaceae</taxon>
        <taxon>Papilionoideae</taxon>
        <taxon>50 kb inversion clade</taxon>
        <taxon>genistoids sensu lato</taxon>
        <taxon>core genistoids</taxon>
        <taxon>Crotalarieae</taxon>
        <taxon>Crotalaria</taxon>
    </lineage>
</organism>
<name>A0AAN9ES29_CROPI</name>
<evidence type="ECO:0000313" key="2">
    <source>
        <dbReference type="Proteomes" id="UP001372338"/>
    </source>
</evidence>
<dbReference type="Proteomes" id="UP001372338">
    <property type="component" value="Unassembled WGS sequence"/>
</dbReference>
<comment type="caution">
    <text evidence="1">The sequence shown here is derived from an EMBL/GenBank/DDBJ whole genome shotgun (WGS) entry which is preliminary data.</text>
</comment>
<evidence type="ECO:0000313" key="1">
    <source>
        <dbReference type="EMBL" id="KAK7258888.1"/>
    </source>
</evidence>
<accession>A0AAN9ES29</accession>
<proteinExistence type="predicted"/>
<gene>
    <name evidence="1" type="ORF">RIF29_24477</name>
</gene>
<dbReference type="EMBL" id="JAYWIO010000005">
    <property type="protein sequence ID" value="KAK7258888.1"/>
    <property type="molecule type" value="Genomic_DNA"/>
</dbReference>
<dbReference type="AlphaFoldDB" id="A0AAN9ES29"/>
<protein>
    <submittedName>
        <fullName evidence="1">Uncharacterized protein</fullName>
    </submittedName>
</protein>
<keyword evidence="2" id="KW-1185">Reference proteome</keyword>
<reference evidence="1 2" key="1">
    <citation type="submission" date="2024-01" db="EMBL/GenBank/DDBJ databases">
        <title>The genomes of 5 underutilized Papilionoideae crops provide insights into root nodulation and disease resistanc.</title>
        <authorList>
            <person name="Yuan L."/>
        </authorList>
    </citation>
    <scope>NUCLEOTIDE SEQUENCE [LARGE SCALE GENOMIC DNA]</scope>
    <source>
        <strain evidence="1">ZHUSHIDOU_FW_LH</strain>
        <tissue evidence="1">Leaf</tissue>
    </source>
</reference>
<sequence>MSWTEVLVVAVARGEVWLCTHNLTSAHTQLENATLKGVRNLCEVGMGNSPKTQHSGNINLLQRASTG</sequence>